<dbReference type="AlphaFoldDB" id="A0A645E4V5"/>
<name>A0A645E4V5_9ZZZZ</name>
<comment type="caution">
    <text evidence="1">The sequence shown here is derived from an EMBL/GenBank/DDBJ whole genome shotgun (WGS) entry which is preliminary data.</text>
</comment>
<accession>A0A645E4V5</accession>
<sequence>MEDRVMKYEKPALDAFCGWNGEFATGGSAIIPKPCGTGAYIDPDDPSGGDW</sequence>
<protein>
    <submittedName>
        <fullName evidence="1">Uncharacterized protein</fullName>
    </submittedName>
</protein>
<evidence type="ECO:0000313" key="1">
    <source>
        <dbReference type="EMBL" id="MPM96611.1"/>
    </source>
</evidence>
<dbReference type="EMBL" id="VSSQ01042975">
    <property type="protein sequence ID" value="MPM96611.1"/>
    <property type="molecule type" value="Genomic_DNA"/>
</dbReference>
<organism evidence="1">
    <name type="scientific">bioreactor metagenome</name>
    <dbReference type="NCBI Taxonomy" id="1076179"/>
    <lineage>
        <taxon>unclassified sequences</taxon>
        <taxon>metagenomes</taxon>
        <taxon>ecological metagenomes</taxon>
    </lineage>
</organism>
<proteinExistence type="predicted"/>
<reference evidence="1" key="1">
    <citation type="submission" date="2019-08" db="EMBL/GenBank/DDBJ databases">
        <authorList>
            <person name="Kucharzyk K."/>
            <person name="Murdoch R.W."/>
            <person name="Higgins S."/>
            <person name="Loffler F."/>
        </authorList>
    </citation>
    <scope>NUCLEOTIDE SEQUENCE</scope>
</reference>
<gene>
    <name evidence="1" type="ORF">SDC9_143776</name>
</gene>